<dbReference type="PANTHER" id="PTHR33392:SF6">
    <property type="entry name" value="POLYISOPRENYL-TEICHOIC ACID--PEPTIDOGLYCAN TEICHOIC ACID TRANSFERASE TAGU"/>
    <property type="match status" value="1"/>
</dbReference>
<dbReference type="InterPro" id="IPR004474">
    <property type="entry name" value="LytR_CpsA_psr"/>
</dbReference>
<protein>
    <submittedName>
        <fullName evidence="4">LytR family transcriptional attenuator</fullName>
    </submittedName>
</protein>
<feature type="domain" description="Cell envelope-related transcriptional attenuator" evidence="3">
    <location>
        <begin position="120"/>
        <end position="305"/>
    </location>
</feature>
<evidence type="ECO:0000256" key="2">
    <source>
        <dbReference type="SAM" id="Phobius"/>
    </source>
</evidence>
<keyword evidence="5" id="KW-1185">Reference proteome</keyword>
<dbReference type="InterPro" id="IPR050922">
    <property type="entry name" value="LytR/CpsA/Psr_CW_biosynth"/>
</dbReference>
<accession>A0A327Z0H5</accession>
<reference evidence="4 5" key="1">
    <citation type="submission" date="2018-06" db="EMBL/GenBank/DDBJ databases">
        <title>Genomic Encyclopedia of Type Strains, Phase III (KMG-III): the genomes of soil and plant-associated and newly described type strains.</title>
        <authorList>
            <person name="Whitman W."/>
        </authorList>
    </citation>
    <scope>NUCLEOTIDE SEQUENCE [LARGE SCALE GENOMIC DNA]</scope>
    <source>
        <strain evidence="4 5">CGMCC 4.7090</strain>
    </source>
</reference>
<organism evidence="4 5">
    <name type="scientific">Actinoplanes lutulentus</name>
    <dbReference type="NCBI Taxonomy" id="1287878"/>
    <lineage>
        <taxon>Bacteria</taxon>
        <taxon>Bacillati</taxon>
        <taxon>Actinomycetota</taxon>
        <taxon>Actinomycetes</taxon>
        <taxon>Micromonosporales</taxon>
        <taxon>Micromonosporaceae</taxon>
        <taxon>Actinoplanes</taxon>
    </lineage>
</organism>
<dbReference type="Proteomes" id="UP000249341">
    <property type="component" value="Unassembled WGS sequence"/>
</dbReference>
<gene>
    <name evidence="4" type="ORF">B0I29_125152</name>
</gene>
<sequence>MFPQAVKGNRGTGSRPELGYSWPRVAVPAEVGDRVAKSFKRRAPLWTRLCAVFGSVLMVVSGGVLVGGNALISRYTSAVDAGGTLIGDPAAATQKSEIKGPINILLAGIDPRDTKTAPLSDSIIVAHIPASMDQVYLFSIPRDLYVDIPAFEPTGFKGGKSKINAAMSYGSSVGNGEHDVKQGFQLLAKTVTKLTGIKTFDAGAIINFGGFKKIVEAMGGVTMTIDQNVKSEHLQPNGKARPRIPGCDKCAHPYTGAQKTYKKGTYHLEAWEALDYVRQRYTLPNGDYDRQRHQQQFVKAMAKQAMSKDVVSNPTKLLSILDAAGDSLTFDGGGNSVIDWAVALRGVNTDDMTSIKLPGGGLFEQGSNKYLGEQLSGDYEQFFQAVKDDQIAPFLLDHPGFVNVNS</sequence>
<dbReference type="NCBIfam" id="TIGR00350">
    <property type="entry name" value="lytR_cpsA_psr"/>
    <property type="match status" value="1"/>
</dbReference>
<dbReference type="Gene3D" id="3.40.630.190">
    <property type="entry name" value="LCP protein"/>
    <property type="match status" value="1"/>
</dbReference>
<proteinExistence type="inferred from homology"/>
<evidence type="ECO:0000259" key="3">
    <source>
        <dbReference type="Pfam" id="PF03816"/>
    </source>
</evidence>
<evidence type="ECO:0000256" key="1">
    <source>
        <dbReference type="ARBA" id="ARBA00006068"/>
    </source>
</evidence>
<keyword evidence="2" id="KW-1133">Transmembrane helix</keyword>
<comment type="caution">
    <text evidence="4">The sequence shown here is derived from an EMBL/GenBank/DDBJ whole genome shotgun (WGS) entry which is preliminary data.</text>
</comment>
<name>A0A327Z0H5_9ACTN</name>
<feature type="transmembrane region" description="Helical" evidence="2">
    <location>
        <begin position="45"/>
        <end position="66"/>
    </location>
</feature>
<dbReference type="Pfam" id="PF03816">
    <property type="entry name" value="LytR_cpsA_psr"/>
    <property type="match status" value="1"/>
</dbReference>
<dbReference type="PANTHER" id="PTHR33392">
    <property type="entry name" value="POLYISOPRENYL-TEICHOIC ACID--PEPTIDOGLYCAN TEICHOIC ACID TRANSFERASE TAGU"/>
    <property type="match status" value="1"/>
</dbReference>
<dbReference type="AlphaFoldDB" id="A0A327Z0H5"/>
<comment type="similarity">
    <text evidence="1">Belongs to the LytR/CpsA/Psr (LCP) family.</text>
</comment>
<keyword evidence="2" id="KW-0472">Membrane</keyword>
<dbReference type="EMBL" id="QLMJ01000025">
    <property type="protein sequence ID" value="RAK26995.1"/>
    <property type="molecule type" value="Genomic_DNA"/>
</dbReference>
<evidence type="ECO:0000313" key="4">
    <source>
        <dbReference type="EMBL" id="RAK26995.1"/>
    </source>
</evidence>
<evidence type="ECO:0000313" key="5">
    <source>
        <dbReference type="Proteomes" id="UP000249341"/>
    </source>
</evidence>
<keyword evidence="2" id="KW-0812">Transmembrane</keyword>